<protein>
    <recommendedName>
        <fullName evidence="4">Integral membrane protein</fullName>
    </recommendedName>
</protein>
<gene>
    <name evidence="2" type="ORF">HD593_005296</name>
</gene>
<name>A0A7X0U0D0_9ACTN</name>
<organism evidence="2 3">
    <name type="scientific">Nonomuraea rubra</name>
    <dbReference type="NCBI Taxonomy" id="46180"/>
    <lineage>
        <taxon>Bacteria</taxon>
        <taxon>Bacillati</taxon>
        <taxon>Actinomycetota</taxon>
        <taxon>Actinomycetes</taxon>
        <taxon>Streptosporangiales</taxon>
        <taxon>Streptosporangiaceae</taxon>
        <taxon>Nonomuraea</taxon>
    </lineage>
</organism>
<evidence type="ECO:0008006" key="4">
    <source>
        <dbReference type="Google" id="ProtNLM"/>
    </source>
</evidence>
<feature type="transmembrane region" description="Helical" evidence="1">
    <location>
        <begin position="36"/>
        <end position="54"/>
    </location>
</feature>
<proteinExistence type="predicted"/>
<dbReference type="AlphaFoldDB" id="A0A7X0U0D0"/>
<dbReference type="EMBL" id="JACHMI010000001">
    <property type="protein sequence ID" value="MBB6550501.1"/>
    <property type="molecule type" value="Genomic_DNA"/>
</dbReference>
<keyword evidence="1" id="KW-1133">Transmembrane helix</keyword>
<reference evidence="2 3" key="1">
    <citation type="submission" date="2020-08" db="EMBL/GenBank/DDBJ databases">
        <title>Sequencing the genomes of 1000 actinobacteria strains.</title>
        <authorList>
            <person name="Klenk H.-P."/>
        </authorList>
    </citation>
    <scope>NUCLEOTIDE SEQUENCE [LARGE SCALE GENOMIC DNA]</scope>
    <source>
        <strain evidence="2 3">DSM 43768</strain>
    </source>
</reference>
<keyword evidence="3" id="KW-1185">Reference proteome</keyword>
<dbReference type="RefSeq" id="WP_221524969.1">
    <property type="nucleotide sequence ID" value="NZ_JACHMI010000001.1"/>
</dbReference>
<evidence type="ECO:0000313" key="3">
    <source>
        <dbReference type="Proteomes" id="UP000565579"/>
    </source>
</evidence>
<comment type="caution">
    <text evidence="2">The sequence shown here is derived from an EMBL/GenBank/DDBJ whole genome shotgun (WGS) entry which is preliminary data.</text>
</comment>
<sequence length="61" mass="6225">MLLVIGVLLAAVGVLWTLQGLGVVGGSVMSGNTMWAVIGPIVLIAGLVVAFVGLRQRRPPS</sequence>
<keyword evidence="1" id="KW-0812">Transmembrane</keyword>
<dbReference type="Proteomes" id="UP000565579">
    <property type="component" value="Unassembled WGS sequence"/>
</dbReference>
<evidence type="ECO:0000313" key="2">
    <source>
        <dbReference type="EMBL" id="MBB6550501.1"/>
    </source>
</evidence>
<keyword evidence="1" id="KW-0472">Membrane</keyword>
<evidence type="ECO:0000256" key="1">
    <source>
        <dbReference type="SAM" id="Phobius"/>
    </source>
</evidence>
<accession>A0A7X0U0D0</accession>